<organism evidence="11 12">
    <name type="scientific">Tectimicrobiota bacterium</name>
    <dbReference type="NCBI Taxonomy" id="2528274"/>
    <lineage>
        <taxon>Bacteria</taxon>
        <taxon>Pseudomonadati</taxon>
        <taxon>Nitrospinota/Tectimicrobiota group</taxon>
        <taxon>Candidatus Tectimicrobiota</taxon>
    </lineage>
</organism>
<comment type="caution">
    <text evidence="11">The sequence shown here is derived from an EMBL/GenBank/DDBJ whole genome shotgun (WGS) entry which is preliminary data.</text>
</comment>
<feature type="non-terminal residue" evidence="11">
    <location>
        <position position="1"/>
    </location>
</feature>
<dbReference type="InterPro" id="IPR050385">
    <property type="entry name" value="Archaeal_FAD_synthase"/>
</dbReference>
<feature type="domain" description="Cytidyltransferase-like" evidence="10">
    <location>
        <begin position="172"/>
        <end position="297"/>
    </location>
</feature>
<reference evidence="11" key="1">
    <citation type="submission" date="2020-07" db="EMBL/GenBank/DDBJ databases">
        <title>Huge and variable diversity of episymbiotic CPR bacteria and DPANN archaea in groundwater ecosystems.</title>
        <authorList>
            <person name="He C.Y."/>
            <person name="Keren R."/>
            <person name="Whittaker M."/>
            <person name="Farag I.F."/>
            <person name="Doudna J."/>
            <person name="Cate J.H.D."/>
            <person name="Banfield J.F."/>
        </authorList>
    </citation>
    <scope>NUCLEOTIDE SEQUENCE</scope>
    <source>
        <strain evidence="11">NC_groundwater_1370_Ag_S-0.2um_69_93</strain>
    </source>
</reference>
<dbReference type="InterPro" id="IPR011914">
    <property type="entry name" value="RfaE_dom_II"/>
</dbReference>
<gene>
    <name evidence="11" type="primary">rfaE2</name>
    <name evidence="11" type="ORF">HY618_00130</name>
</gene>
<dbReference type="SUPFAM" id="SSF53613">
    <property type="entry name" value="Ribokinase-like"/>
    <property type="match status" value="1"/>
</dbReference>
<dbReference type="EMBL" id="JACQRX010000007">
    <property type="protein sequence ID" value="MBI4250839.1"/>
    <property type="molecule type" value="Genomic_DNA"/>
</dbReference>
<comment type="catalytic activity">
    <reaction evidence="8">
        <text>D-glycero-beta-D-manno-heptose 1-phosphate + ATP + H(+) = ADP-D-glycero-beta-D-manno-heptose + diphosphate</text>
        <dbReference type="Rhea" id="RHEA:27465"/>
        <dbReference type="ChEBI" id="CHEBI:15378"/>
        <dbReference type="ChEBI" id="CHEBI:30616"/>
        <dbReference type="ChEBI" id="CHEBI:33019"/>
        <dbReference type="ChEBI" id="CHEBI:59967"/>
        <dbReference type="ChEBI" id="CHEBI:61593"/>
        <dbReference type="EC" id="2.7.7.70"/>
    </reaction>
</comment>
<dbReference type="Pfam" id="PF01467">
    <property type="entry name" value="CTP_transf_like"/>
    <property type="match status" value="1"/>
</dbReference>
<evidence type="ECO:0000259" key="10">
    <source>
        <dbReference type="Pfam" id="PF01467"/>
    </source>
</evidence>
<dbReference type="GO" id="GO:0005975">
    <property type="term" value="P:carbohydrate metabolic process"/>
    <property type="evidence" value="ECO:0007669"/>
    <property type="project" value="InterPro"/>
</dbReference>
<dbReference type="NCBIfam" id="TIGR00125">
    <property type="entry name" value="cyt_tran_rel"/>
    <property type="match status" value="1"/>
</dbReference>
<dbReference type="SUPFAM" id="SSF52374">
    <property type="entry name" value="Nucleotidylyl transferase"/>
    <property type="match status" value="1"/>
</dbReference>
<keyword evidence="5" id="KW-0067">ATP-binding</keyword>
<dbReference type="AlphaFoldDB" id="A0A933E9C1"/>
<accession>A0A933E9C1</accession>
<evidence type="ECO:0000256" key="4">
    <source>
        <dbReference type="ARBA" id="ARBA00022741"/>
    </source>
</evidence>
<dbReference type="InterPro" id="IPR011611">
    <property type="entry name" value="PfkB_dom"/>
</dbReference>
<dbReference type="EC" id="2.7.7.70" evidence="1"/>
<feature type="domain" description="Carbohydrate kinase PfkB" evidence="9">
    <location>
        <begin position="4"/>
        <end position="131"/>
    </location>
</feature>
<evidence type="ECO:0000256" key="6">
    <source>
        <dbReference type="ARBA" id="ARBA00023268"/>
    </source>
</evidence>
<dbReference type="GO" id="GO:0005524">
    <property type="term" value="F:ATP binding"/>
    <property type="evidence" value="ECO:0007669"/>
    <property type="project" value="UniProtKB-KW"/>
</dbReference>
<dbReference type="InterPro" id="IPR014729">
    <property type="entry name" value="Rossmann-like_a/b/a_fold"/>
</dbReference>
<keyword evidence="2" id="KW-0808">Transferase</keyword>
<evidence type="ECO:0000256" key="2">
    <source>
        <dbReference type="ARBA" id="ARBA00022679"/>
    </source>
</evidence>
<dbReference type="Pfam" id="PF00294">
    <property type="entry name" value="PfkB"/>
    <property type="match status" value="1"/>
</dbReference>
<dbReference type="NCBIfam" id="TIGR02199">
    <property type="entry name" value="rfaE_dom_II"/>
    <property type="match status" value="1"/>
</dbReference>
<evidence type="ECO:0000259" key="9">
    <source>
        <dbReference type="Pfam" id="PF00294"/>
    </source>
</evidence>
<evidence type="ECO:0000256" key="8">
    <source>
        <dbReference type="ARBA" id="ARBA00047428"/>
    </source>
</evidence>
<protein>
    <recommendedName>
        <fullName evidence="1">D-glycero-beta-D-manno-heptose 1-phosphate adenylyltransferase</fullName>
        <ecNumber evidence="1">2.7.7.70</ecNumber>
    </recommendedName>
</protein>
<keyword evidence="6" id="KW-0511">Multifunctional enzyme</keyword>
<evidence type="ECO:0000256" key="7">
    <source>
        <dbReference type="ARBA" id="ARBA00023277"/>
    </source>
</evidence>
<proteinExistence type="predicted"/>
<dbReference type="GO" id="GO:0016779">
    <property type="term" value="F:nucleotidyltransferase activity"/>
    <property type="evidence" value="ECO:0007669"/>
    <property type="project" value="UniProtKB-KW"/>
</dbReference>
<dbReference type="PANTHER" id="PTHR43793:SF2">
    <property type="entry name" value="BIFUNCTIONAL PROTEIN HLDE"/>
    <property type="match status" value="1"/>
</dbReference>
<name>A0A933E9C1_UNCTE</name>
<dbReference type="Gene3D" id="3.40.50.620">
    <property type="entry name" value="HUPs"/>
    <property type="match status" value="1"/>
</dbReference>
<keyword evidence="3 11" id="KW-0548">Nucleotidyltransferase</keyword>
<dbReference type="PANTHER" id="PTHR43793">
    <property type="entry name" value="FAD SYNTHASE"/>
    <property type="match status" value="1"/>
</dbReference>
<evidence type="ECO:0000313" key="12">
    <source>
        <dbReference type="Proteomes" id="UP000752292"/>
    </source>
</evidence>
<keyword evidence="4" id="KW-0547">Nucleotide-binding</keyword>
<keyword evidence="7" id="KW-0119">Carbohydrate metabolism</keyword>
<sequence length="313" mass="33405">VVDPKGRDYAKYRGARALTPNLAEVALASGLPVDSEENLGRAARKLMEETRAELVLVTRGAGGMTLFGREGLLSHEPARALEVYDVTGAGDTAAALFGLALFGDLPPAEAARLANLGAGIAVGKVGTAVVTPAELEAAREGRREGAGEKMLPLADLLRRLHRERAQGRTVVFTNGCFDLIHVGHIQYLQQARRLGDLLVIGLNDDASVRRLKGPGRPLIGGRQRAELLGALACVDFVVFFGEDTPLRLIEAVQPDILVKGGDYGPDEVVGKEAVESRGGRVEVLPYVEGFSTTQIVETIVERYAPMKDPKGKP</sequence>
<evidence type="ECO:0000256" key="1">
    <source>
        <dbReference type="ARBA" id="ARBA00012519"/>
    </source>
</evidence>
<dbReference type="InterPro" id="IPR029056">
    <property type="entry name" value="Ribokinase-like"/>
</dbReference>
<evidence type="ECO:0000313" key="11">
    <source>
        <dbReference type="EMBL" id="MBI4250839.1"/>
    </source>
</evidence>
<dbReference type="InterPro" id="IPR004821">
    <property type="entry name" value="Cyt_trans-like"/>
</dbReference>
<evidence type="ECO:0000256" key="5">
    <source>
        <dbReference type="ARBA" id="ARBA00022840"/>
    </source>
</evidence>
<evidence type="ECO:0000256" key="3">
    <source>
        <dbReference type="ARBA" id="ARBA00022695"/>
    </source>
</evidence>
<dbReference type="Proteomes" id="UP000752292">
    <property type="component" value="Unassembled WGS sequence"/>
</dbReference>
<dbReference type="GO" id="GO:0016773">
    <property type="term" value="F:phosphotransferase activity, alcohol group as acceptor"/>
    <property type="evidence" value="ECO:0007669"/>
    <property type="project" value="InterPro"/>
</dbReference>
<dbReference type="Gene3D" id="3.40.1190.20">
    <property type="match status" value="1"/>
</dbReference>